<proteinExistence type="predicted"/>
<organism evidence="1 2">
    <name type="scientific">Isoptericola hypogeus</name>
    <dbReference type="NCBI Taxonomy" id="300179"/>
    <lineage>
        <taxon>Bacteria</taxon>
        <taxon>Bacillati</taxon>
        <taxon>Actinomycetota</taxon>
        <taxon>Actinomycetes</taxon>
        <taxon>Micrococcales</taxon>
        <taxon>Promicromonosporaceae</taxon>
        <taxon>Isoptericola</taxon>
    </lineage>
</organism>
<dbReference type="Proteomes" id="UP001501138">
    <property type="component" value="Unassembled WGS sequence"/>
</dbReference>
<reference evidence="2" key="1">
    <citation type="journal article" date="2019" name="Int. J. Syst. Evol. Microbiol.">
        <title>The Global Catalogue of Microorganisms (GCM) 10K type strain sequencing project: providing services to taxonomists for standard genome sequencing and annotation.</title>
        <authorList>
            <consortium name="The Broad Institute Genomics Platform"/>
            <consortium name="The Broad Institute Genome Sequencing Center for Infectious Disease"/>
            <person name="Wu L."/>
            <person name="Ma J."/>
        </authorList>
    </citation>
    <scope>NUCLEOTIDE SEQUENCE [LARGE SCALE GENOMIC DNA]</scope>
    <source>
        <strain evidence="2">JCM 15589</strain>
    </source>
</reference>
<name>A0ABP4VFW6_9MICO</name>
<accession>A0ABP4VFW6</accession>
<evidence type="ECO:0000313" key="2">
    <source>
        <dbReference type="Proteomes" id="UP001501138"/>
    </source>
</evidence>
<evidence type="ECO:0008006" key="3">
    <source>
        <dbReference type="Google" id="ProtNLM"/>
    </source>
</evidence>
<keyword evidence="2" id="KW-1185">Reference proteome</keyword>
<sequence>MTAAYDVAMPGPVLVGVAHGFRPGVPRRAAELAAMLGSDLLCVRPVVVLPAERPPAGPTS</sequence>
<dbReference type="EMBL" id="BAAAPM010000003">
    <property type="protein sequence ID" value="GAA1725544.1"/>
    <property type="molecule type" value="Genomic_DNA"/>
</dbReference>
<gene>
    <name evidence="1" type="ORF">GCM10009809_21680</name>
</gene>
<protein>
    <recommendedName>
        <fullName evidence="3">Universal stress protein family protein</fullName>
    </recommendedName>
</protein>
<evidence type="ECO:0000313" key="1">
    <source>
        <dbReference type="EMBL" id="GAA1725544.1"/>
    </source>
</evidence>
<comment type="caution">
    <text evidence="1">The sequence shown here is derived from an EMBL/GenBank/DDBJ whole genome shotgun (WGS) entry which is preliminary data.</text>
</comment>